<evidence type="ECO:0000256" key="3">
    <source>
        <dbReference type="ARBA" id="ARBA00038493"/>
    </source>
</evidence>
<proteinExistence type="inferred from homology"/>
<comment type="similarity">
    <text evidence="3">Belongs to the peptidase C56 family. HSP31-like subfamily.</text>
</comment>
<dbReference type="Gene3D" id="3.10.450.50">
    <property type="match status" value="1"/>
</dbReference>
<dbReference type="PANTHER" id="PTHR48094:SF11">
    <property type="entry name" value="GLUTATHIONE-INDEPENDENT GLYOXALASE HSP31-RELATED"/>
    <property type="match status" value="1"/>
</dbReference>
<sequence length="388" mass="42632">MNQGFLVRIIFLLCCWLGMAIHGVAAVSAATNNINVSDDEKGIKQAIHWYLNGTSYNDQSQINKAFYVNARLYLPGKDDAMREMGALEYAQLFPEDKKGQFNGRLGRLISMDVTGDVATAKAEILLLNPGIRFVDVFLLKKIQGTWQIISKTAIRENAPQHGRKILFVVSNAQHYPGTSVSTGNNFPELAYAYQTFIKAGYAVDFVSQQGGSVPLEMINTSDTVQRQHLYSPDFMWALAHTKHPAEIAAKDYAAINYIGGGSAIIEIADNRAIQAIAMQIYEQQGGVLAAICQGTQGISNLKQSNGTYVMSDKVLTSFPDRYLNQQSPVFKAYPFSLENTIKQRKGKFTSGANGSSHIEVDGRLVTGMNWESSVAVAEAVIRLLDGKK</sequence>
<reference evidence="6 7" key="1">
    <citation type="submission" date="2020-08" db="EMBL/GenBank/DDBJ databases">
        <title>Novel species isolated from subtropical streams in China.</title>
        <authorList>
            <person name="Lu H."/>
        </authorList>
    </citation>
    <scope>NUCLEOTIDE SEQUENCE [LARGE SCALE GENOMIC DNA]</scope>
    <source>
        <strain evidence="6 7">KCTC 52442</strain>
    </source>
</reference>
<evidence type="ECO:0000256" key="2">
    <source>
        <dbReference type="ARBA" id="ARBA00023239"/>
    </source>
</evidence>
<feature type="signal peptide" evidence="4">
    <location>
        <begin position="1"/>
        <end position="25"/>
    </location>
</feature>
<organism evidence="6 7">
    <name type="scientific">Undibacterium amnicola</name>
    <dbReference type="NCBI Taxonomy" id="1834038"/>
    <lineage>
        <taxon>Bacteria</taxon>
        <taxon>Pseudomonadati</taxon>
        <taxon>Pseudomonadota</taxon>
        <taxon>Betaproteobacteria</taxon>
        <taxon>Burkholderiales</taxon>
        <taxon>Oxalobacteraceae</taxon>
        <taxon>Undibacterium</taxon>
    </lineage>
</organism>
<feature type="domain" description="DJ-1/PfpI" evidence="5">
    <location>
        <begin position="188"/>
        <end position="380"/>
    </location>
</feature>
<protein>
    <submittedName>
        <fullName evidence="6">Nuclear transport factor 2 family protein</fullName>
    </submittedName>
</protein>
<dbReference type="CDD" id="cd03141">
    <property type="entry name" value="GATase1_Hsp31_like"/>
    <property type="match status" value="1"/>
</dbReference>
<keyword evidence="2" id="KW-0456">Lyase</keyword>
<dbReference type="InterPro" id="IPR039437">
    <property type="entry name" value="FrzH/put_lumazine-bd"/>
</dbReference>
<dbReference type="InterPro" id="IPR002818">
    <property type="entry name" value="DJ-1/PfpI"/>
</dbReference>
<keyword evidence="1" id="KW-0346">Stress response</keyword>
<dbReference type="RefSeq" id="WP_186892513.1">
    <property type="nucleotide sequence ID" value="NZ_JACOFU010000010.1"/>
</dbReference>
<name>A0ABR6XVG6_9BURK</name>
<accession>A0ABR6XVG6</accession>
<dbReference type="InterPro" id="IPR032710">
    <property type="entry name" value="NTF2-like_dom_sf"/>
</dbReference>
<evidence type="ECO:0000259" key="5">
    <source>
        <dbReference type="Pfam" id="PF01965"/>
    </source>
</evidence>
<evidence type="ECO:0000256" key="4">
    <source>
        <dbReference type="SAM" id="SignalP"/>
    </source>
</evidence>
<dbReference type="SUPFAM" id="SSF52317">
    <property type="entry name" value="Class I glutamine amidotransferase-like"/>
    <property type="match status" value="1"/>
</dbReference>
<dbReference type="InterPro" id="IPR050325">
    <property type="entry name" value="Prot/Nucl_acid_deglycase"/>
</dbReference>
<gene>
    <name evidence="6" type="ORF">H8K33_18305</name>
</gene>
<dbReference type="Pfam" id="PF12893">
    <property type="entry name" value="Lumazine_bd_2"/>
    <property type="match status" value="1"/>
</dbReference>
<keyword evidence="7" id="KW-1185">Reference proteome</keyword>
<dbReference type="EMBL" id="JACOFU010000010">
    <property type="protein sequence ID" value="MBC3833465.1"/>
    <property type="molecule type" value="Genomic_DNA"/>
</dbReference>
<evidence type="ECO:0000313" key="7">
    <source>
        <dbReference type="Proteomes" id="UP000643610"/>
    </source>
</evidence>
<evidence type="ECO:0000313" key="6">
    <source>
        <dbReference type="EMBL" id="MBC3833465.1"/>
    </source>
</evidence>
<keyword evidence="4" id="KW-0732">Signal</keyword>
<dbReference type="Pfam" id="PF01965">
    <property type="entry name" value="DJ-1_PfpI"/>
    <property type="match status" value="1"/>
</dbReference>
<evidence type="ECO:0000256" key="1">
    <source>
        <dbReference type="ARBA" id="ARBA00023016"/>
    </source>
</evidence>
<dbReference type="InterPro" id="IPR029062">
    <property type="entry name" value="Class_I_gatase-like"/>
</dbReference>
<dbReference type="SUPFAM" id="SSF54427">
    <property type="entry name" value="NTF2-like"/>
    <property type="match status" value="1"/>
</dbReference>
<dbReference type="PANTHER" id="PTHR48094">
    <property type="entry name" value="PROTEIN/NUCLEIC ACID DEGLYCASE DJ-1-RELATED"/>
    <property type="match status" value="1"/>
</dbReference>
<feature type="chain" id="PRO_5046657168" evidence="4">
    <location>
        <begin position="26"/>
        <end position="388"/>
    </location>
</feature>
<dbReference type="Proteomes" id="UP000643610">
    <property type="component" value="Unassembled WGS sequence"/>
</dbReference>
<comment type="caution">
    <text evidence="6">The sequence shown here is derived from an EMBL/GenBank/DDBJ whole genome shotgun (WGS) entry which is preliminary data.</text>
</comment>
<dbReference type="Gene3D" id="3.40.50.880">
    <property type="match status" value="1"/>
</dbReference>